<dbReference type="SMART" id="SM00418">
    <property type="entry name" value="HTH_ARSR"/>
    <property type="match status" value="1"/>
</dbReference>
<dbReference type="InterPro" id="IPR036390">
    <property type="entry name" value="WH_DNA-bd_sf"/>
</dbReference>
<sequence length="325" mass="35324">MLTLEFSAQDLAMTRFACSPLWEVTNSVQVLKEPGEHAVHLPWVRQARARLEGVGIELLAQLVPVPTVYTPDFLTPIPLNFAPTVEEELERLLATGHHQVRADLDRISGELPPLVAEFRNRPAAGLDRLAAEVLAYWNAAIAPFWPRIQRLAEGEVLRRARQMSTGGPAALFADLHPAVSWERGTLRVAHRWFRAERQLDGERGLVLVPSSFAWPGIYSQTNPPHQPGLVYAPPGVATLWEHSTPVPDGLTAVLGRARALLLTELDAPASTTELALRTGLSTPNVSHHLSALSGAGLVTRHRAGRSVLYVRSAVAEALLAASAGT</sequence>
<gene>
    <name evidence="5" type="ORF">FB465_1505</name>
</gene>
<feature type="domain" description="HTH arsR-type" evidence="4">
    <location>
        <begin position="248"/>
        <end position="323"/>
    </location>
</feature>
<dbReference type="InterPro" id="IPR001845">
    <property type="entry name" value="HTH_ArsR_DNA-bd_dom"/>
</dbReference>
<comment type="caution">
    <text evidence="5">The sequence shown here is derived from an EMBL/GenBank/DDBJ whole genome shotgun (WGS) entry which is preliminary data.</text>
</comment>
<accession>A0A561ELT9</accession>
<evidence type="ECO:0000259" key="4">
    <source>
        <dbReference type="SMART" id="SM00418"/>
    </source>
</evidence>
<dbReference type="InterPro" id="IPR051011">
    <property type="entry name" value="Metal_resp_trans_reg"/>
</dbReference>
<dbReference type="RefSeq" id="WP_145788717.1">
    <property type="nucleotide sequence ID" value="NZ_BAAABR010000002.1"/>
</dbReference>
<name>A0A561ELT9_9ACTN</name>
<evidence type="ECO:0000256" key="2">
    <source>
        <dbReference type="ARBA" id="ARBA00023125"/>
    </source>
</evidence>
<evidence type="ECO:0000313" key="5">
    <source>
        <dbReference type="EMBL" id="TWE16522.1"/>
    </source>
</evidence>
<dbReference type="Gene3D" id="1.10.10.10">
    <property type="entry name" value="Winged helix-like DNA-binding domain superfamily/Winged helix DNA-binding domain"/>
    <property type="match status" value="1"/>
</dbReference>
<dbReference type="SUPFAM" id="SSF46785">
    <property type="entry name" value="Winged helix' DNA-binding domain"/>
    <property type="match status" value="1"/>
</dbReference>
<keyword evidence="6" id="KW-1185">Reference proteome</keyword>
<dbReference type="OrthoDB" id="3460651at2"/>
<evidence type="ECO:0000256" key="1">
    <source>
        <dbReference type="ARBA" id="ARBA00023015"/>
    </source>
</evidence>
<dbReference type="GO" id="GO:0003677">
    <property type="term" value="F:DNA binding"/>
    <property type="evidence" value="ECO:0007669"/>
    <property type="project" value="UniProtKB-KW"/>
</dbReference>
<keyword evidence="1" id="KW-0805">Transcription regulation</keyword>
<dbReference type="AlphaFoldDB" id="A0A561ELT9"/>
<dbReference type="Proteomes" id="UP000318416">
    <property type="component" value="Unassembled WGS sequence"/>
</dbReference>
<keyword evidence="3" id="KW-0804">Transcription</keyword>
<dbReference type="InterPro" id="IPR036388">
    <property type="entry name" value="WH-like_DNA-bd_sf"/>
</dbReference>
<keyword evidence="2" id="KW-0238">DNA-binding</keyword>
<proteinExistence type="predicted"/>
<reference evidence="5 6" key="1">
    <citation type="submission" date="2019-06" db="EMBL/GenBank/DDBJ databases">
        <title>Sequencing the genomes of 1000 actinobacteria strains.</title>
        <authorList>
            <person name="Klenk H.-P."/>
        </authorList>
    </citation>
    <scope>NUCLEOTIDE SEQUENCE [LARGE SCALE GENOMIC DNA]</scope>
    <source>
        <strain evidence="5 6">DSM 41649</strain>
    </source>
</reference>
<protein>
    <submittedName>
        <fullName evidence="5">ArsR family transcriptional regulator</fullName>
    </submittedName>
</protein>
<organism evidence="5 6">
    <name type="scientific">Kitasatospora atroaurantiaca</name>
    <dbReference type="NCBI Taxonomy" id="285545"/>
    <lineage>
        <taxon>Bacteria</taxon>
        <taxon>Bacillati</taxon>
        <taxon>Actinomycetota</taxon>
        <taxon>Actinomycetes</taxon>
        <taxon>Kitasatosporales</taxon>
        <taxon>Streptomycetaceae</taxon>
        <taxon>Kitasatospora</taxon>
    </lineage>
</organism>
<dbReference type="InterPro" id="IPR011991">
    <property type="entry name" value="ArsR-like_HTH"/>
</dbReference>
<evidence type="ECO:0000313" key="6">
    <source>
        <dbReference type="Proteomes" id="UP000318416"/>
    </source>
</evidence>
<dbReference type="CDD" id="cd00090">
    <property type="entry name" value="HTH_ARSR"/>
    <property type="match status" value="1"/>
</dbReference>
<dbReference type="Pfam" id="PF01022">
    <property type="entry name" value="HTH_5"/>
    <property type="match status" value="1"/>
</dbReference>
<dbReference type="EMBL" id="VIVR01000001">
    <property type="protein sequence ID" value="TWE16522.1"/>
    <property type="molecule type" value="Genomic_DNA"/>
</dbReference>
<dbReference type="PANTHER" id="PTHR43132">
    <property type="entry name" value="ARSENICAL RESISTANCE OPERON REPRESSOR ARSR-RELATED"/>
    <property type="match status" value="1"/>
</dbReference>
<dbReference type="PANTHER" id="PTHR43132:SF6">
    <property type="entry name" value="HTH-TYPE TRANSCRIPTIONAL REPRESSOR CZRA"/>
    <property type="match status" value="1"/>
</dbReference>
<dbReference type="GO" id="GO:0003700">
    <property type="term" value="F:DNA-binding transcription factor activity"/>
    <property type="evidence" value="ECO:0007669"/>
    <property type="project" value="InterPro"/>
</dbReference>
<evidence type="ECO:0000256" key="3">
    <source>
        <dbReference type="ARBA" id="ARBA00023163"/>
    </source>
</evidence>